<organism evidence="2">
    <name type="scientific">viral metagenome</name>
    <dbReference type="NCBI Taxonomy" id="1070528"/>
    <lineage>
        <taxon>unclassified sequences</taxon>
        <taxon>metagenomes</taxon>
        <taxon>organismal metagenomes</taxon>
    </lineage>
</organism>
<dbReference type="EMBL" id="MN739202">
    <property type="protein sequence ID" value="QHS93324.1"/>
    <property type="molecule type" value="Genomic_DNA"/>
</dbReference>
<name>A0A6C0BNV3_9ZZZZ</name>
<feature type="transmembrane region" description="Helical" evidence="1">
    <location>
        <begin position="93"/>
        <end position="113"/>
    </location>
</feature>
<keyword evidence="1" id="KW-0812">Transmembrane</keyword>
<dbReference type="AlphaFoldDB" id="A0A6C0BNV3"/>
<protein>
    <submittedName>
        <fullName evidence="2">Uncharacterized protein</fullName>
    </submittedName>
</protein>
<keyword evidence="1" id="KW-1133">Transmembrane helix</keyword>
<evidence type="ECO:0000256" key="1">
    <source>
        <dbReference type="SAM" id="Phobius"/>
    </source>
</evidence>
<evidence type="ECO:0000313" key="2">
    <source>
        <dbReference type="EMBL" id="QHS93324.1"/>
    </source>
</evidence>
<accession>A0A6C0BNV3</accession>
<reference evidence="2" key="1">
    <citation type="journal article" date="2020" name="Nature">
        <title>Giant virus diversity and host interactions through global metagenomics.</title>
        <authorList>
            <person name="Schulz F."/>
            <person name="Roux S."/>
            <person name="Paez-Espino D."/>
            <person name="Jungbluth S."/>
            <person name="Walsh D.A."/>
            <person name="Denef V.J."/>
            <person name="McMahon K.D."/>
            <person name="Konstantinidis K.T."/>
            <person name="Eloe-Fadrosh E.A."/>
            <person name="Kyrpides N.C."/>
            <person name="Woyke T."/>
        </authorList>
    </citation>
    <scope>NUCLEOTIDE SEQUENCE</scope>
    <source>
        <strain evidence="2">GVMAG-M-3300017989-17</strain>
    </source>
</reference>
<feature type="transmembrane region" description="Helical" evidence="1">
    <location>
        <begin position="35"/>
        <end position="53"/>
    </location>
</feature>
<feature type="transmembrane region" description="Helical" evidence="1">
    <location>
        <begin position="65"/>
        <end position="87"/>
    </location>
</feature>
<proteinExistence type="predicted"/>
<keyword evidence="1" id="KW-0472">Membrane</keyword>
<sequence>MDYWTRMTAFLVGCLGVRSLFVVGAKKLPSRVIRWTALPALLLAIGWVMIYRYDLRPTGREAGGVIWWNELRPIHAAFYAAFAVLAVTRTDLAYIPLLADVIFGFLVFIAHHLK</sequence>